<dbReference type="Pfam" id="PF13458">
    <property type="entry name" value="Peripla_BP_6"/>
    <property type="match status" value="1"/>
</dbReference>
<dbReference type="InterPro" id="IPR051010">
    <property type="entry name" value="BCAA_transport"/>
</dbReference>
<dbReference type="SUPFAM" id="SSF53822">
    <property type="entry name" value="Periplasmic binding protein-like I"/>
    <property type="match status" value="1"/>
</dbReference>
<evidence type="ECO:0000313" key="4">
    <source>
        <dbReference type="EMBL" id="WRP15024.1"/>
    </source>
</evidence>
<keyword evidence="5" id="KW-1185">Reference proteome</keyword>
<dbReference type="EMBL" id="CP141614">
    <property type="protein sequence ID" value="WRP15024.1"/>
    <property type="molecule type" value="Genomic_DNA"/>
</dbReference>
<comment type="similarity">
    <text evidence="1">Belongs to the leucine-binding protein family.</text>
</comment>
<reference evidence="5" key="1">
    <citation type="submission" date="2023-12" db="EMBL/GenBank/DDBJ databases">
        <title>Novel isolates from deep terrestrial aquifers shed light on the physiology and ecology of the class Limnochordia.</title>
        <authorList>
            <person name="Karnachuk O.V."/>
            <person name="Lukina A.P."/>
            <person name="Avakyan M.R."/>
            <person name="Kadnikov V."/>
            <person name="Begmatov S."/>
            <person name="Beletsky A.V."/>
            <person name="Mardanov A.V."/>
            <person name="Ravin N.V."/>
        </authorList>
    </citation>
    <scope>NUCLEOTIDE SEQUENCE [LARGE SCALE GENOMIC DNA]</scope>
    <source>
        <strain evidence="5">LN</strain>
    </source>
</reference>
<dbReference type="PANTHER" id="PTHR30483">
    <property type="entry name" value="LEUCINE-SPECIFIC-BINDING PROTEIN"/>
    <property type="match status" value="1"/>
</dbReference>
<keyword evidence="2" id="KW-0732">Signal</keyword>
<dbReference type="RefSeq" id="WP_324669413.1">
    <property type="nucleotide sequence ID" value="NZ_CP141614.1"/>
</dbReference>
<feature type="domain" description="Leucine-binding protein" evidence="3">
    <location>
        <begin position="40"/>
        <end position="378"/>
    </location>
</feature>
<organism evidence="4 5">
    <name type="scientific">Geochorda subterranea</name>
    <dbReference type="NCBI Taxonomy" id="3109564"/>
    <lineage>
        <taxon>Bacteria</taxon>
        <taxon>Bacillati</taxon>
        <taxon>Bacillota</taxon>
        <taxon>Limnochordia</taxon>
        <taxon>Limnochordales</taxon>
        <taxon>Geochordaceae</taxon>
        <taxon>Geochorda</taxon>
    </lineage>
</organism>
<dbReference type="Gene3D" id="3.40.50.2300">
    <property type="match status" value="2"/>
</dbReference>
<evidence type="ECO:0000256" key="1">
    <source>
        <dbReference type="ARBA" id="ARBA00010062"/>
    </source>
</evidence>
<dbReference type="InterPro" id="IPR028082">
    <property type="entry name" value="Peripla_BP_I"/>
</dbReference>
<accession>A0ABZ1BQE2</accession>
<protein>
    <submittedName>
        <fullName evidence="4">ABC transporter substrate-binding protein</fullName>
    </submittedName>
</protein>
<dbReference type="Proteomes" id="UP001333102">
    <property type="component" value="Chromosome"/>
</dbReference>
<sequence length="421" mass="46201">MSRARRCGSPRWQALSALLLGLVLVAGTCRGGAAQSASAIRIGLLVPLTGVFAQNGQDMREGFTLFLDEVGGQLAGRPVQLIVEDTQGTPAVALTKARKLVEQDRVHLLMGPLSAAEGYALADYITQNQVVSIYPIVSSDDLTQRQRSRYIVRTGWSSSQVTHPFGGWVYEHLGYRRVATIAYDFAFGHEVVGGFHQTFEEAGGRVVLKLWPPIGAPDYAPYLSQLASADIDAVFAVFSGGDALRFVSQYQQFGLKDRLPLIGGGTLTDEHVLRSMGDEAFGVVTALHYSAALQTPQNQRFASEYERRFGRVPSYYSEGTYTAGLFLKAALEATGGQVEDKESLLAALLQVSVDAPRGPVRLDAYQNPVQNVYVRRVERVGGRLQNTVIDTFPSVSQFWTYDPAWFLSRPVYSREFPPVRP</sequence>
<gene>
    <name evidence="4" type="ORF">VLY81_02285</name>
</gene>
<evidence type="ECO:0000313" key="5">
    <source>
        <dbReference type="Proteomes" id="UP001333102"/>
    </source>
</evidence>
<name>A0ABZ1BQE2_9FIRM</name>
<dbReference type="InterPro" id="IPR028081">
    <property type="entry name" value="Leu-bd"/>
</dbReference>
<dbReference type="CDD" id="cd06360">
    <property type="entry name" value="PBP1_alkylbenzenes-like"/>
    <property type="match status" value="1"/>
</dbReference>
<proteinExistence type="inferred from homology"/>
<evidence type="ECO:0000259" key="3">
    <source>
        <dbReference type="Pfam" id="PF13458"/>
    </source>
</evidence>
<dbReference type="PANTHER" id="PTHR30483:SF6">
    <property type="entry name" value="PERIPLASMIC BINDING PROTEIN OF ABC TRANSPORTER FOR NATURAL AMINO ACIDS"/>
    <property type="match status" value="1"/>
</dbReference>
<evidence type="ECO:0000256" key="2">
    <source>
        <dbReference type="ARBA" id="ARBA00022729"/>
    </source>
</evidence>